<keyword evidence="11 13" id="KW-0902">Two-component regulatory system</keyword>
<keyword evidence="8 13" id="KW-0418">Kinase</keyword>
<evidence type="ECO:0000313" key="18">
    <source>
        <dbReference type="Proteomes" id="UP000199139"/>
    </source>
</evidence>
<evidence type="ECO:0000313" key="17">
    <source>
        <dbReference type="EMBL" id="SFS33579.1"/>
    </source>
</evidence>
<evidence type="ECO:0000256" key="11">
    <source>
        <dbReference type="ARBA" id="ARBA00023012"/>
    </source>
</evidence>
<evidence type="ECO:0000256" key="10">
    <source>
        <dbReference type="ARBA" id="ARBA00022989"/>
    </source>
</evidence>
<comment type="subcellular location">
    <subcellularLocation>
        <location evidence="2 13">Cell membrane</location>
        <topology evidence="2 13">Multi-pass membrane protein</topology>
    </subcellularLocation>
</comment>
<evidence type="ECO:0000256" key="2">
    <source>
        <dbReference type="ARBA" id="ARBA00004651"/>
    </source>
</evidence>
<evidence type="ECO:0000256" key="5">
    <source>
        <dbReference type="ARBA" id="ARBA00022679"/>
    </source>
</evidence>
<dbReference type="SMART" id="SM00387">
    <property type="entry name" value="HATPase_c"/>
    <property type="match status" value="1"/>
</dbReference>
<evidence type="ECO:0000256" key="8">
    <source>
        <dbReference type="ARBA" id="ARBA00022777"/>
    </source>
</evidence>
<keyword evidence="5 13" id="KW-0808">Transferase</keyword>
<sequence>MIVYSLKAVGKSIASALLFAAVLLGLFLIHFPVTDWDVFFTRALGPLPFPVLVLTVTAGFGTVRGLIHTFSYYSEWQSFTQALKDLEAGRIPNVKQTSKDSQIRKQLIQSLTKIHKQLQEQTKRSQDLISQRVEDQEEAIEKRITAERNRLARELHDSVSQELFAASMLVSAINEMPETQQTQIQTPIEQVEQMIQQAQLEMRALLLHLRPVALKDNSLKDGIDALLKDLVAKVPMKITWQIEAVDLPKGIEDHLFRILQESVSNTLRHAKADTLDISLIEREEKVILTVVDDGIGFEVTDQPFSSYGLSNMNERAAEIGGTLRIVSIPGEGTKLDCFVPIIKEQVKNNDYSIISR</sequence>
<proteinExistence type="predicted"/>
<evidence type="ECO:0000256" key="1">
    <source>
        <dbReference type="ARBA" id="ARBA00000085"/>
    </source>
</evidence>
<dbReference type="EMBL" id="FPAI01000001">
    <property type="protein sequence ID" value="SFS33579.1"/>
    <property type="molecule type" value="Genomic_DNA"/>
</dbReference>
<name>A0A1I6P051_9BACI</name>
<dbReference type="EMBL" id="BJWJ01000001">
    <property type="protein sequence ID" value="GEM03211.1"/>
    <property type="molecule type" value="Genomic_DNA"/>
</dbReference>
<evidence type="ECO:0000256" key="3">
    <source>
        <dbReference type="ARBA" id="ARBA00022475"/>
    </source>
</evidence>
<organism evidence="17 18">
    <name type="scientific">Halolactibacillus miurensis</name>
    <dbReference type="NCBI Taxonomy" id="306541"/>
    <lineage>
        <taxon>Bacteria</taxon>
        <taxon>Bacillati</taxon>
        <taxon>Bacillota</taxon>
        <taxon>Bacilli</taxon>
        <taxon>Bacillales</taxon>
        <taxon>Bacillaceae</taxon>
        <taxon>Halolactibacillus</taxon>
    </lineage>
</organism>
<keyword evidence="7 13" id="KW-0547">Nucleotide-binding</keyword>
<evidence type="ECO:0000256" key="6">
    <source>
        <dbReference type="ARBA" id="ARBA00022692"/>
    </source>
</evidence>
<evidence type="ECO:0000256" key="12">
    <source>
        <dbReference type="ARBA" id="ARBA00023136"/>
    </source>
</evidence>
<dbReference type="RefSeq" id="WP_062320165.1">
    <property type="nucleotide sequence ID" value="NZ_BJWJ01000001.1"/>
</dbReference>
<dbReference type="InterPro" id="IPR011712">
    <property type="entry name" value="Sig_transdc_His_kin_sub3_dim/P"/>
</dbReference>
<dbReference type="PROSITE" id="PS50109">
    <property type="entry name" value="HIS_KIN"/>
    <property type="match status" value="1"/>
</dbReference>
<keyword evidence="6 14" id="KW-0812">Transmembrane</keyword>
<dbReference type="STRING" id="306541.SAMN05421668_101109"/>
<dbReference type="SUPFAM" id="SSF55874">
    <property type="entry name" value="ATPase domain of HSP90 chaperone/DNA topoisomerase II/histidine kinase"/>
    <property type="match status" value="1"/>
</dbReference>
<keyword evidence="19" id="KW-1185">Reference proteome</keyword>
<dbReference type="GO" id="GO:0046983">
    <property type="term" value="F:protein dimerization activity"/>
    <property type="evidence" value="ECO:0007669"/>
    <property type="project" value="InterPro"/>
</dbReference>
<evidence type="ECO:0000256" key="13">
    <source>
        <dbReference type="PIRNR" id="PIRNR037431"/>
    </source>
</evidence>
<dbReference type="Gene3D" id="1.20.5.1930">
    <property type="match status" value="1"/>
</dbReference>
<reference evidence="16 19" key="2">
    <citation type="submission" date="2019-07" db="EMBL/GenBank/DDBJ databases">
        <title>Whole genome shotgun sequence of Halolactibacillus miurensis NBRC 100873.</title>
        <authorList>
            <person name="Hosoyama A."/>
            <person name="Uohara A."/>
            <person name="Ohji S."/>
            <person name="Ichikawa N."/>
        </authorList>
    </citation>
    <scope>NUCLEOTIDE SEQUENCE [LARGE SCALE GENOMIC DNA]</scope>
    <source>
        <strain evidence="16 19">NBRC 100873</strain>
    </source>
</reference>
<dbReference type="PIRSF" id="PIRSF037431">
    <property type="entry name" value="STHK_LiaS"/>
    <property type="match status" value="1"/>
</dbReference>
<evidence type="ECO:0000256" key="7">
    <source>
        <dbReference type="ARBA" id="ARBA00022741"/>
    </source>
</evidence>
<dbReference type="GO" id="GO:0005886">
    <property type="term" value="C:plasma membrane"/>
    <property type="evidence" value="ECO:0007669"/>
    <property type="project" value="UniProtKB-SubCell"/>
</dbReference>
<dbReference type="Gene3D" id="3.30.565.10">
    <property type="entry name" value="Histidine kinase-like ATPase, C-terminal domain"/>
    <property type="match status" value="1"/>
</dbReference>
<keyword evidence="3 13" id="KW-1003">Cell membrane</keyword>
<evidence type="ECO:0000256" key="14">
    <source>
        <dbReference type="SAM" id="Phobius"/>
    </source>
</evidence>
<dbReference type="GO" id="GO:0000155">
    <property type="term" value="F:phosphorelay sensor kinase activity"/>
    <property type="evidence" value="ECO:0007669"/>
    <property type="project" value="UniProtKB-UniRule"/>
</dbReference>
<gene>
    <name evidence="16" type="ORF">HMI01_01990</name>
    <name evidence="17" type="ORF">SAMN05421668_101109</name>
</gene>
<dbReference type="Pfam" id="PF07730">
    <property type="entry name" value="HisKA_3"/>
    <property type="match status" value="1"/>
</dbReference>
<keyword evidence="4" id="KW-0597">Phosphoprotein</keyword>
<dbReference type="PANTHER" id="PTHR24421">
    <property type="entry name" value="NITRATE/NITRITE SENSOR PROTEIN NARX-RELATED"/>
    <property type="match status" value="1"/>
</dbReference>
<feature type="transmembrane region" description="Helical" evidence="14">
    <location>
        <begin position="12"/>
        <end position="29"/>
    </location>
</feature>
<feature type="transmembrane region" description="Helical" evidence="14">
    <location>
        <begin position="49"/>
        <end position="67"/>
    </location>
</feature>
<dbReference type="Pfam" id="PF02518">
    <property type="entry name" value="HATPase_c"/>
    <property type="match status" value="1"/>
</dbReference>
<dbReference type="OrthoDB" id="9795828at2"/>
<evidence type="ECO:0000256" key="4">
    <source>
        <dbReference type="ARBA" id="ARBA00022553"/>
    </source>
</evidence>
<dbReference type="GO" id="GO:0005524">
    <property type="term" value="F:ATP binding"/>
    <property type="evidence" value="ECO:0007669"/>
    <property type="project" value="UniProtKB-UniRule"/>
</dbReference>
<feature type="domain" description="Histidine kinase" evidence="15">
    <location>
        <begin position="150"/>
        <end position="343"/>
    </location>
</feature>
<comment type="catalytic activity">
    <reaction evidence="1 13">
        <text>ATP + protein L-histidine = ADP + protein N-phospho-L-histidine.</text>
        <dbReference type="EC" id="2.7.13.3"/>
    </reaction>
</comment>
<dbReference type="InterPro" id="IPR003594">
    <property type="entry name" value="HATPase_dom"/>
</dbReference>
<dbReference type="Proteomes" id="UP000199139">
    <property type="component" value="Unassembled WGS sequence"/>
</dbReference>
<keyword evidence="12 13" id="KW-0472">Membrane</keyword>
<evidence type="ECO:0000256" key="9">
    <source>
        <dbReference type="ARBA" id="ARBA00022840"/>
    </source>
</evidence>
<dbReference type="InterPro" id="IPR050482">
    <property type="entry name" value="Sensor_HK_TwoCompSys"/>
</dbReference>
<dbReference type="EC" id="2.7.13.3" evidence="13"/>
<dbReference type="InterPro" id="IPR036890">
    <property type="entry name" value="HATPase_C_sf"/>
</dbReference>
<keyword evidence="10 14" id="KW-1133">Transmembrane helix</keyword>
<protein>
    <recommendedName>
        <fullName evidence="13">Sensor histidine kinase</fullName>
        <ecNumber evidence="13">2.7.13.3</ecNumber>
    </recommendedName>
</protein>
<accession>A0A1I6P051</accession>
<dbReference type="PANTHER" id="PTHR24421:SF37">
    <property type="entry name" value="SENSOR HISTIDINE KINASE NARS"/>
    <property type="match status" value="1"/>
</dbReference>
<dbReference type="InterPro" id="IPR017202">
    <property type="entry name" value="LiaS/VraS"/>
</dbReference>
<dbReference type="Proteomes" id="UP000321773">
    <property type="component" value="Unassembled WGS sequence"/>
</dbReference>
<evidence type="ECO:0000313" key="19">
    <source>
        <dbReference type="Proteomes" id="UP000321773"/>
    </source>
</evidence>
<evidence type="ECO:0000313" key="16">
    <source>
        <dbReference type="EMBL" id="GEM03211.1"/>
    </source>
</evidence>
<evidence type="ECO:0000259" key="15">
    <source>
        <dbReference type="PROSITE" id="PS50109"/>
    </source>
</evidence>
<dbReference type="InterPro" id="IPR005467">
    <property type="entry name" value="His_kinase_dom"/>
</dbReference>
<reference evidence="17 18" key="1">
    <citation type="submission" date="2016-10" db="EMBL/GenBank/DDBJ databases">
        <authorList>
            <person name="de Groot N.N."/>
        </authorList>
    </citation>
    <scope>NUCLEOTIDE SEQUENCE [LARGE SCALE GENOMIC DNA]</scope>
    <source>
        <strain evidence="17 18">DSM 17074</strain>
    </source>
</reference>
<keyword evidence="9 13" id="KW-0067">ATP-binding</keyword>
<dbReference type="AlphaFoldDB" id="A0A1I6P051"/>
<dbReference type="CDD" id="cd16917">
    <property type="entry name" value="HATPase_UhpB-NarQ-NarX-like"/>
    <property type="match status" value="1"/>
</dbReference>